<evidence type="ECO:0000313" key="1">
    <source>
        <dbReference type="EMBL" id="QDV56431.1"/>
    </source>
</evidence>
<proteinExistence type="predicted"/>
<organism evidence="1 2">
    <name type="scientific">Rosistilla oblonga</name>
    <dbReference type="NCBI Taxonomy" id="2527990"/>
    <lineage>
        <taxon>Bacteria</taxon>
        <taxon>Pseudomonadati</taxon>
        <taxon>Planctomycetota</taxon>
        <taxon>Planctomycetia</taxon>
        <taxon>Pirellulales</taxon>
        <taxon>Pirellulaceae</taxon>
        <taxon>Rosistilla</taxon>
    </lineage>
</organism>
<evidence type="ECO:0000313" key="2">
    <source>
        <dbReference type="Proteomes" id="UP000316770"/>
    </source>
</evidence>
<dbReference type="AlphaFoldDB" id="A0A518ITL6"/>
<reference evidence="1 2" key="1">
    <citation type="submission" date="2019-02" db="EMBL/GenBank/DDBJ databases">
        <title>Deep-cultivation of Planctomycetes and their phenomic and genomic characterization uncovers novel biology.</title>
        <authorList>
            <person name="Wiegand S."/>
            <person name="Jogler M."/>
            <person name="Boedeker C."/>
            <person name="Pinto D."/>
            <person name="Vollmers J."/>
            <person name="Rivas-Marin E."/>
            <person name="Kohn T."/>
            <person name="Peeters S.H."/>
            <person name="Heuer A."/>
            <person name="Rast P."/>
            <person name="Oberbeckmann S."/>
            <person name="Bunk B."/>
            <person name="Jeske O."/>
            <person name="Meyerdierks A."/>
            <person name="Storesund J.E."/>
            <person name="Kallscheuer N."/>
            <person name="Luecker S."/>
            <person name="Lage O.M."/>
            <person name="Pohl T."/>
            <person name="Merkel B.J."/>
            <person name="Hornburger P."/>
            <person name="Mueller R.-W."/>
            <person name="Bruemmer F."/>
            <person name="Labrenz M."/>
            <person name="Spormann A.M."/>
            <person name="Op den Camp H."/>
            <person name="Overmann J."/>
            <person name="Amann R."/>
            <person name="Jetten M.S.M."/>
            <person name="Mascher T."/>
            <person name="Medema M.H."/>
            <person name="Devos D.P."/>
            <person name="Kaster A.-K."/>
            <person name="Ovreas L."/>
            <person name="Rohde M."/>
            <person name="Galperin M.Y."/>
            <person name="Jogler C."/>
        </authorList>
    </citation>
    <scope>NUCLEOTIDE SEQUENCE [LARGE SCALE GENOMIC DNA]</scope>
    <source>
        <strain evidence="1 2">Mal33</strain>
    </source>
</reference>
<name>A0A518ITL6_9BACT</name>
<keyword evidence="2" id="KW-1185">Reference proteome</keyword>
<protein>
    <submittedName>
        <fullName evidence="1">Uncharacterized protein</fullName>
    </submittedName>
</protein>
<dbReference type="EMBL" id="CP036318">
    <property type="protein sequence ID" value="QDV56431.1"/>
    <property type="molecule type" value="Genomic_DNA"/>
</dbReference>
<accession>A0A518ITL6</accession>
<dbReference type="Proteomes" id="UP000316770">
    <property type="component" value="Chromosome"/>
</dbReference>
<gene>
    <name evidence="1" type="ORF">Mal33_24210</name>
</gene>
<sequence>MHFVSPRIGIVQDGFGAVLFVAGESHPTQIANRDRCHHPILIDANKLPQLIARFDLGTDVDGPVENLGVEGSQDFGSIQIEDSAFDSRFGGVQPR</sequence>